<dbReference type="EMBL" id="CP118605">
    <property type="protein sequence ID" value="WGL16841.1"/>
    <property type="molecule type" value="Genomic_DNA"/>
</dbReference>
<evidence type="ECO:0000313" key="2">
    <source>
        <dbReference type="Proteomes" id="UP001236500"/>
    </source>
</evidence>
<gene>
    <name evidence="1" type="ORF">PVT68_00735</name>
</gene>
<accession>A0ABY8ND46</accession>
<proteinExistence type="predicted"/>
<organism evidence="1 2">
    <name type="scientific">Microbulbifer bruguierae</name>
    <dbReference type="NCBI Taxonomy" id="3029061"/>
    <lineage>
        <taxon>Bacteria</taxon>
        <taxon>Pseudomonadati</taxon>
        <taxon>Pseudomonadota</taxon>
        <taxon>Gammaproteobacteria</taxon>
        <taxon>Cellvibrionales</taxon>
        <taxon>Microbulbiferaceae</taxon>
        <taxon>Microbulbifer</taxon>
    </lineage>
</organism>
<protein>
    <submittedName>
        <fullName evidence="1">Uncharacterized protein</fullName>
    </submittedName>
</protein>
<dbReference type="Proteomes" id="UP001236500">
    <property type="component" value="Chromosome"/>
</dbReference>
<keyword evidence="2" id="KW-1185">Reference proteome</keyword>
<reference evidence="1 2" key="1">
    <citation type="submission" date="2023-02" db="EMBL/GenBank/DDBJ databases">
        <title>Description and genomic characterization of Microbulbifer bruguierae sp. nov., isolated from the sediment of mangrove plant Bruguiera sexangula.</title>
        <authorList>
            <person name="Long M."/>
        </authorList>
    </citation>
    <scope>NUCLEOTIDE SEQUENCE [LARGE SCALE GENOMIC DNA]</scope>
    <source>
        <strain evidence="1 2">H12</strain>
    </source>
</reference>
<dbReference type="RefSeq" id="WP_280320661.1">
    <property type="nucleotide sequence ID" value="NZ_CP118605.1"/>
</dbReference>
<evidence type="ECO:0000313" key="1">
    <source>
        <dbReference type="EMBL" id="WGL16841.1"/>
    </source>
</evidence>
<sequence>MQQFIAGTTLSAQTRLYAVGDYDVGFKKSKPTAKPLVTHQFVGYKLADTEQPFPVTVSCKLKTAERIRTAYAEGDGRGEDPPLAAEEDRTCQQWTAALLDAVYEDLQRATDGEGEEVAETALTRESIRLEDEDNVYIGPLWVRAFPYQPAYQESSVLVLRSKALHAEYSRWIPMPDSFMGTHYCHSIAPEYLRALVLGEVRAPTAP</sequence>
<name>A0ABY8ND46_9GAMM</name>